<dbReference type="OrthoDB" id="3480265at2"/>
<feature type="transmembrane region" description="Helical" evidence="1">
    <location>
        <begin position="119"/>
        <end position="143"/>
    </location>
</feature>
<gene>
    <name evidence="2" type="ORF">FHX73_13591</name>
</gene>
<keyword evidence="1" id="KW-0812">Transmembrane</keyword>
<protein>
    <submittedName>
        <fullName evidence="2">ABC-2 family transporter</fullName>
    </submittedName>
</protein>
<dbReference type="AlphaFoldDB" id="A0A561TTZ2"/>
<evidence type="ECO:0000313" key="3">
    <source>
        <dbReference type="Proteomes" id="UP000317940"/>
    </source>
</evidence>
<feature type="transmembrane region" description="Helical" evidence="1">
    <location>
        <begin position="163"/>
        <end position="184"/>
    </location>
</feature>
<dbReference type="RefSeq" id="WP_145909734.1">
    <property type="nucleotide sequence ID" value="NZ_BAAAMZ010000001.1"/>
</dbReference>
<dbReference type="Proteomes" id="UP000317940">
    <property type="component" value="Unassembled WGS sequence"/>
</dbReference>
<evidence type="ECO:0000313" key="2">
    <source>
        <dbReference type="EMBL" id="TWF90544.1"/>
    </source>
</evidence>
<reference evidence="2 3" key="1">
    <citation type="submission" date="2019-06" db="EMBL/GenBank/DDBJ databases">
        <title>Sequencing the genomes of 1000 actinobacteria strains.</title>
        <authorList>
            <person name="Klenk H.-P."/>
        </authorList>
    </citation>
    <scope>NUCLEOTIDE SEQUENCE [LARGE SCALE GENOMIC DNA]</scope>
    <source>
        <strain evidence="2 3">DSM 44826</strain>
    </source>
</reference>
<proteinExistence type="predicted"/>
<keyword evidence="1" id="KW-1133">Transmembrane helix</keyword>
<feature type="transmembrane region" description="Helical" evidence="1">
    <location>
        <begin position="191"/>
        <end position="209"/>
    </location>
</feature>
<accession>A0A561TTZ2</accession>
<keyword evidence="1" id="KW-0472">Membrane</keyword>
<feature type="transmembrane region" description="Helical" evidence="1">
    <location>
        <begin position="34"/>
        <end position="56"/>
    </location>
</feature>
<dbReference type="EMBL" id="VIWT01000003">
    <property type="protein sequence ID" value="TWF90544.1"/>
    <property type="molecule type" value="Genomic_DNA"/>
</dbReference>
<comment type="caution">
    <text evidence="2">The sequence shown here is derived from an EMBL/GenBank/DDBJ whole genome shotgun (WGS) entry which is preliminary data.</text>
</comment>
<feature type="transmembrane region" description="Helical" evidence="1">
    <location>
        <begin position="249"/>
        <end position="270"/>
    </location>
</feature>
<organism evidence="2 3">
    <name type="scientific">Kitasatospora viridis</name>
    <dbReference type="NCBI Taxonomy" id="281105"/>
    <lineage>
        <taxon>Bacteria</taxon>
        <taxon>Bacillati</taxon>
        <taxon>Actinomycetota</taxon>
        <taxon>Actinomycetes</taxon>
        <taxon>Kitasatosporales</taxon>
        <taxon>Streptomycetaceae</taxon>
        <taxon>Kitasatospora</taxon>
    </lineage>
</organism>
<sequence length="275" mass="28932">MTTTTTTTTIPTTLFRHLLASEWLKFWSLRSMRWLLGLSALLILLLNLKAAQYSYAHFSPHDLDHGFAQVALDDSFGALPVTLLMFVAGGVGTLVIAGEFSSGMIRGTLAAVPDRRALLAAKACVLGAVMLGYGGLCSGLSFWLAQAVLAGRHAGMSITDPGALRFVLAVALFAPVCALAGLCTGVLVRHAAAAVLCSVLLLFLVPSLFSERYSWSAGIAHLLPLNALHRLMLVSLADTAPSPHPASVAGSWLAFALWAVGTVVVGAAVLNRRDL</sequence>
<feature type="transmembrane region" description="Helical" evidence="1">
    <location>
        <begin position="76"/>
        <end position="98"/>
    </location>
</feature>
<dbReference type="Pfam" id="PF12730">
    <property type="entry name" value="ABC2_membrane_4"/>
    <property type="match status" value="1"/>
</dbReference>
<name>A0A561TTZ2_9ACTN</name>
<keyword evidence="3" id="KW-1185">Reference proteome</keyword>
<evidence type="ECO:0000256" key="1">
    <source>
        <dbReference type="SAM" id="Phobius"/>
    </source>
</evidence>